<dbReference type="EMBL" id="JABANP010000049">
    <property type="protein sequence ID" value="KAF4693140.1"/>
    <property type="molecule type" value="Genomic_DNA"/>
</dbReference>
<dbReference type="Proteomes" id="UP000541610">
    <property type="component" value="Unassembled WGS sequence"/>
</dbReference>
<feature type="signal peptide" evidence="2">
    <location>
        <begin position="1"/>
        <end position="20"/>
    </location>
</feature>
<comment type="caution">
    <text evidence="3">The sequence shown here is derived from an EMBL/GenBank/DDBJ whole genome shotgun (WGS) entry which is preliminary data.</text>
</comment>
<keyword evidence="2" id="KW-0732">Signal</keyword>
<sequence length="140" mass="15587">MKAGHLWLICALLLASPGLSITSGPLADDDEENSGGCFGALCRRLGFKRQKINYKNLKDDSEPYQSVESLDLQDPIAEDSRTGGPMSVYQPVPRGTGFEQVEELLMNSLPWDSPFPDESQESKRYNDKMARTANEKFAKK</sequence>
<organism evidence="3 4">
    <name type="scientific">Perkinsus olseni</name>
    <name type="common">Perkinsus atlanticus</name>
    <dbReference type="NCBI Taxonomy" id="32597"/>
    <lineage>
        <taxon>Eukaryota</taxon>
        <taxon>Sar</taxon>
        <taxon>Alveolata</taxon>
        <taxon>Perkinsozoa</taxon>
        <taxon>Perkinsea</taxon>
        <taxon>Perkinsida</taxon>
        <taxon>Perkinsidae</taxon>
        <taxon>Perkinsus</taxon>
    </lineage>
</organism>
<feature type="chain" id="PRO_5029692236" evidence="2">
    <location>
        <begin position="21"/>
        <end position="140"/>
    </location>
</feature>
<evidence type="ECO:0000313" key="4">
    <source>
        <dbReference type="Proteomes" id="UP000541610"/>
    </source>
</evidence>
<feature type="region of interest" description="Disordered" evidence="1">
    <location>
        <begin position="109"/>
        <end position="140"/>
    </location>
</feature>
<accession>A0A7J6PCE2</accession>
<evidence type="ECO:0000256" key="2">
    <source>
        <dbReference type="SAM" id="SignalP"/>
    </source>
</evidence>
<protein>
    <submittedName>
        <fullName evidence="3">Uncharacterized protein</fullName>
    </submittedName>
</protein>
<dbReference type="AlphaFoldDB" id="A0A7J6PCE2"/>
<name>A0A7J6PCE2_PEROL</name>
<evidence type="ECO:0000256" key="1">
    <source>
        <dbReference type="SAM" id="MobiDB-lite"/>
    </source>
</evidence>
<gene>
    <name evidence="3" type="ORF">FOZ60_011605</name>
</gene>
<dbReference type="OrthoDB" id="10356949at2759"/>
<feature type="compositionally biased region" description="Basic and acidic residues" evidence="1">
    <location>
        <begin position="120"/>
        <end position="140"/>
    </location>
</feature>
<proteinExistence type="predicted"/>
<reference evidence="3 4" key="1">
    <citation type="submission" date="2020-04" db="EMBL/GenBank/DDBJ databases">
        <title>Perkinsus olseni comparative genomics.</title>
        <authorList>
            <person name="Bogema D.R."/>
        </authorList>
    </citation>
    <scope>NUCLEOTIDE SEQUENCE [LARGE SCALE GENOMIC DNA]</scope>
    <source>
        <strain evidence="3">00978-12</strain>
    </source>
</reference>
<evidence type="ECO:0000313" key="3">
    <source>
        <dbReference type="EMBL" id="KAF4693140.1"/>
    </source>
</evidence>